<dbReference type="OMA" id="QYQTRRT"/>
<accession>T1GWB3</accession>
<dbReference type="STRING" id="36166.T1GWB3"/>
<evidence type="ECO:0000256" key="1">
    <source>
        <dbReference type="SAM" id="MobiDB-lite"/>
    </source>
</evidence>
<dbReference type="Proteomes" id="UP000015102">
    <property type="component" value="Unassembled WGS sequence"/>
</dbReference>
<name>T1GWB3_MEGSC</name>
<dbReference type="HOGENOM" id="CLU_035279_0_0_1"/>
<dbReference type="EMBL" id="CAQQ02046474">
    <property type="status" value="NOT_ANNOTATED_CDS"/>
    <property type="molecule type" value="Genomic_DNA"/>
</dbReference>
<proteinExistence type="predicted"/>
<dbReference type="PANTHER" id="PTHR21391:SF0">
    <property type="entry name" value="AT04489P-RELATED"/>
    <property type="match status" value="1"/>
</dbReference>
<protein>
    <submittedName>
        <fullName evidence="2">Uncharacterized protein</fullName>
    </submittedName>
</protein>
<dbReference type="SUPFAM" id="SSF48452">
    <property type="entry name" value="TPR-like"/>
    <property type="match status" value="1"/>
</dbReference>
<dbReference type="EnsemblMetazoa" id="MESCA008086-RA">
    <property type="protein sequence ID" value="MESCA008086-PA"/>
    <property type="gene ID" value="MESCA008086"/>
</dbReference>
<dbReference type="PANTHER" id="PTHR21391">
    <property type="entry name" value="AT04489P-RELATED"/>
    <property type="match status" value="1"/>
</dbReference>
<feature type="compositionally biased region" description="Polar residues" evidence="1">
    <location>
        <begin position="545"/>
        <end position="558"/>
    </location>
</feature>
<evidence type="ECO:0000313" key="3">
    <source>
        <dbReference type="Proteomes" id="UP000015102"/>
    </source>
</evidence>
<dbReference type="InterPro" id="IPR011990">
    <property type="entry name" value="TPR-like_helical_dom_sf"/>
</dbReference>
<keyword evidence="3" id="KW-1185">Reference proteome</keyword>
<dbReference type="AlphaFoldDB" id="T1GWB3"/>
<organism evidence="2 3">
    <name type="scientific">Megaselia scalaris</name>
    <name type="common">Humpbacked fly</name>
    <name type="synonym">Phora scalaris</name>
    <dbReference type="NCBI Taxonomy" id="36166"/>
    <lineage>
        <taxon>Eukaryota</taxon>
        <taxon>Metazoa</taxon>
        <taxon>Ecdysozoa</taxon>
        <taxon>Arthropoda</taxon>
        <taxon>Hexapoda</taxon>
        <taxon>Insecta</taxon>
        <taxon>Pterygota</taxon>
        <taxon>Neoptera</taxon>
        <taxon>Endopterygota</taxon>
        <taxon>Diptera</taxon>
        <taxon>Brachycera</taxon>
        <taxon>Muscomorpha</taxon>
        <taxon>Platypezoidea</taxon>
        <taxon>Phoridae</taxon>
        <taxon>Megaseliini</taxon>
        <taxon>Megaselia</taxon>
    </lineage>
</organism>
<reference evidence="3" key="1">
    <citation type="submission" date="2013-02" db="EMBL/GenBank/DDBJ databases">
        <authorList>
            <person name="Hughes D."/>
        </authorList>
    </citation>
    <scope>NUCLEOTIDE SEQUENCE</scope>
    <source>
        <strain>Durham</strain>
        <strain evidence="3">NC isolate 2 -- Noor lab</strain>
    </source>
</reference>
<feature type="region of interest" description="Disordered" evidence="1">
    <location>
        <begin position="544"/>
        <end position="564"/>
    </location>
</feature>
<sequence>MVEKNLQPWERIGWSEDTINSIYREWGCYYFMRSTNLEIAIHYLQKALDLKENDAKSSYYLSLVQKYVALCESAYQEAIRALRLVDLNFPININVCNILYDMNQLEHAGVEYKYKSRKFVGQKVEPFEEKFNIVTHNLMDSIGDALAYFIRDYKKYFYKKHLENPDERPLWKILREKEECDILSILEVIEPLIHPRERARLDEGYNVFCTTYLNRSAIDVKFLKGLTTNKTLLLPQFKSTEILKDIVESKYHTVIKFLRMLQARSPLYNEKKKGCPNRAMCKKAKEDSIFRKRNMTRRVCIIVLKKIKELRERGNIHELTNYVEEIMGDYIVLKTHKMLPWKFEFINEVHNILALAYMDSLIIAHFVSSFSTEEEQLFVMMHLPLYEEVAVVEKFVFGDKSTWVEPDAIDYAYIKYKKITKRLEMRLNFVEYPIEKCYLFHEIGRHHLMQNKFEECIAVARKAVEESNQCNNNVWKFLATLMICKSHIAQHKMEVAKDGIENLLKVADLLGDQNILRFVKVADLLVSLILKKKRISQRPEKSRYQSEYSTWSANQSDDAQGPIF</sequence>
<reference evidence="2" key="2">
    <citation type="submission" date="2015-06" db="UniProtKB">
        <authorList>
            <consortium name="EnsemblMetazoa"/>
        </authorList>
    </citation>
    <scope>IDENTIFICATION</scope>
</reference>
<evidence type="ECO:0000313" key="2">
    <source>
        <dbReference type="EnsemblMetazoa" id="MESCA008086-PA"/>
    </source>
</evidence>